<dbReference type="InterPro" id="IPR001610">
    <property type="entry name" value="PAC"/>
</dbReference>
<dbReference type="FunFam" id="3.30.450.20:FF:000099">
    <property type="entry name" value="Sensory box sensor histidine kinase"/>
    <property type="match status" value="1"/>
</dbReference>
<name>H1Y0T6_9SPHI</name>
<keyword evidence="10" id="KW-1185">Reference proteome</keyword>
<sequence length="870" mass="98966">MVTPFAAQEQLKALVEASPIPTAIYTGTDIIISMANQPMLDLWDKDNSVIGMPIAEALPELEQQPFFDLLKHVYQSGETYQTKESKADLLHNGKMIPFYFDFTYKAIPGSDGQTAYIFHTAVDITKQVEARHKLAETEEWLTLSLSSADIGTWDLDVVNDTVRWDERCRELFGILGAEVTTYEEALSCIHPADKHMVRQAINKALNPASGSAYDIRYRTVAKLDGALRWVHCKGKAYFNNGTAYRFAGIARDITAEVRTSQRERQLLTLVEDNASHMTIADMEGNLIYMNNAAKRLIGVTDTEDITRLAAKDFYSAEELDRVQNQIIRQITEKDGWRGNITLTNKITREEIPCEVSYMLIHDPESGEVIGRGAIARDLRPEIKAKTELKRLATIVDISEDFCNYCDLEGKTLYMNAAGLTLIGFGEQEVAGSNMFAYHSQNSSRLIRKEIMPQLLSEGRWSGSLELVHQQTGEVIPIYKQLFIIRDEFTNIPVAFAGIARDLRPELEFRRKLDDKNTILQNAVKELEFLADSVPSVVWTSKPDGHLDYINKRWYEHGATSIENSLGEGWHHALHPDDEQAARNAWNHSLQTGTPYQIEFRIRDKKDQYRWWLVRALPLKNDDGKIVKWYGTNTDITEQKELQQQKDNFLGIASHELKTPITSIKAYAQVMQTLFTRSGDSKNAELVGKMDRQLNRLNSLVADLLDVTKINTGRLQFNYETFDFNEMVEEVIEDVQRTTSRHLIKKALAFKKELTGDRDRISQVVTNLLTNAIKYSPQANEIIIYTEEHETEAKLCVQDFGIGISLDKKDRVFEQFYRVSGTREYTFPGLGLGLYISSEIIKRLGGRIWVTSVENKGSTFCFSLPIKQSTV</sequence>
<keyword evidence="3" id="KW-0597">Phosphoprotein</keyword>
<dbReference type="CDD" id="cd00130">
    <property type="entry name" value="PAS"/>
    <property type="match status" value="2"/>
</dbReference>
<dbReference type="InterPro" id="IPR000700">
    <property type="entry name" value="PAS-assoc_C"/>
</dbReference>
<dbReference type="SMART" id="SM00387">
    <property type="entry name" value="HATPase_c"/>
    <property type="match status" value="1"/>
</dbReference>
<evidence type="ECO:0000256" key="1">
    <source>
        <dbReference type="ARBA" id="ARBA00000085"/>
    </source>
</evidence>
<evidence type="ECO:0000259" key="6">
    <source>
        <dbReference type="PROSITE" id="PS50109"/>
    </source>
</evidence>
<gene>
    <name evidence="9" type="ORF">Mucpa_4741</name>
</gene>
<dbReference type="SMART" id="SM00086">
    <property type="entry name" value="PAC"/>
    <property type="match status" value="4"/>
</dbReference>
<dbReference type="NCBIfam" id="TIGR00229">
    <property type="entry name" value="sensory_box"/>
    <property type="match status" value="4"/>
</dbReference>
<dbReference type="PANTHER" id="PTHR43304">
    <property type="entry name" value="PHYTOCHROME-LIKE PROTEIN CPH1"/>
    <property type="match status" value="1"/>
</dbReference>
<dbReference type="Pfam" id="PF02518">
    <property type="entry name" value="HATPase_c"/>
    <property type="match status" value="1"/>
</dbReference>
<dbReference type="SMART" id="SM00388">
    <property type="entry name" value="HisKA"/>
    <property type="match status" value="1"/>
</dbReference>
<dbReference type="CDD" id="cd00082">
    <property type="entry name" value="HisKA"/>
    <property type="match status" value="1"/>
</dbReference>
<feature type="domain" description="PAS" evidence="7">
    <location>
        <begin position="262"/>
        <end position="334"/>
    </location>
</feature>
<evidence type="ECO:0000256" key="2">
    <source>
        <dbReference type="ARBA" id="ARBA00012438"/>
    </source>
</evidence>
<dbReference type="HOGENOM" id="CLU_012730_0_0_10"/>
<dbReference type="Pfam" id="PF13188">
    <property type="entry name" value="PAS_8"/>
    <property type="match status" value="1"/>
</dbReference>
<feature type="domain" description="PAS" evidence="7">
    <location>
        <begin position="137"/>
        <end position="208"/>
    </location>
</feature>
<proteinExistence type="predicted"/>
<dbReference type="PANTHER" id="PTHR43304:SF1">
    <property type="entry name" value="PAC DOMAIN-CONTAINING PROTEIN"/>
    <property type="match status" value="1"/>
</dbReference>
<dbReference type="InterPro" id="IPR005467">
    <property type="entry name" value="His_kinase_dom"/>
</dbReference>
<keyword evidence="4" id="KW-0808">Transferase</keyword>
<dbReference type="FunFam" id="3.30.565.10:FF:000006">
    <property type="entry name" value="Sensor histidine kinase WalK"/>
    <property type="match status" value="1"/>
</dbReference>
<dbReference type="RefSeq" id="WP_008509764.1">
    <property type="nucleotide sequence ID" value="NZ_CM001403.1"/>
</dbReference>
<dbReference type="InterPro" id="IPR003661">
    <property type="entry name" value="HisK_dim/P_dom"/>
</dbReference>
<evidence type="ECO:0000256" key="4">
    <source>
        <dbReference type="ARBA" id="ARBA00022679"/>
    </source>
</evidence>
<evidence type="ECO:0000259" key="8">
    <source>
        <dbReference type="PROSITE" id="PS50113"/>
    </source>
</evidence>
<dbReference type="InterPro" id="IPR004358">
    <property type="entry name" value="Sig_transdc_His_kin-like_C"/>
</dbReference>
<dbReference type="EC" id="2.7.13.3" evidence="2"/>
<dbReference type="eggNOG" id="COG5002">
    <property type="taxonomic scope" value="Bacteria"/>
</dbReference>
<dbReference type="STRING" id="714943.Mucpa_4741"/>
<reference evidence="9" key="1">
    <citation type="submission" date="2011-09" db="EMBL/GenBank/DDBJ databases">
        <title>The permanent draft genome of Mucilaginibacter paludis DSM 18603.</title>
        <authorList>
            <consortium name="US DOE Joint Genome Institute (JGI-PGF)"/>
            <person name="Lucas S."/>
            <person name="Han J."/>
            <person name="Lapidus A."/>
            <person name="Bruce D."/>
            <person name="Goodwin L."/>
            <person name="Pitluck S."/>
            <person name="Peters L."/>
            <person name="Kyrpides N."/>
            <person name="Mavromatis K."/>
            <person name="Ivanova N."/>
            <person name="Mikhailova N."/>
            <person name="Held B."/>
            <person name="Detter J.C."/>
            <person name="Tapia R."/>
            <person name="Han C."/>
            <person name="Land M."/>
            <person name="Hauser L."/>
            <person name="Markowitz V."/>
            <person name="Cheng J.-F."/>
            <person name="Hugenholtz P."/>
            <person name="Woyke T."/>
            <person name="Wu D."/>
            <person name="Tindall B."/>
            <person name="Brambilla E."/>
            <person name="Klenk H.-P."/>
            <person name="Eisen J.A."/>
        </authorList>
    </citation>
    <scope>NUCLEOTIDE SEQUENCE [LARGE SCALE GENOMIC DNA]</scope>
    <source>
        <strain evidence="9">DSM 18603</strain>
    </source>
</reference>
<dbReference type="InterPro" id="IPR036097">
    <property type="entry name" value="HisK_dim/P_sf"/>
</dbReference>
<evidence type="ECO:0000313" key="10">
    <source>
        <dbReference type="Proteomes" id="UP000002774"/>
    </source>
</evidence>
<dbReference type="SUPFAM" id="SSF55874">
    <property type="entry name" value="ATPase domain of HSP90 chaperone/DNA topoisomerase II/histidine kinase"/>
    <property type="match status" value="1"/>
</dbReference>
<dbReference type="SUPFAM" id="SSF47384">
    <property type="entry name" value="Homodimeric domain of signal transducing histidine kinase"/>
    <property type="match status" value="1"/>
</dbReference>
<dbReference type="InterPro" id="IPR036890">
    <property type="entry name" value="HATPase_C_sf"/>
</dbReference>
<dbReference type="AlphaFoldDB" id="H1Y0T6"/>
<dbReference type="Pfam" id="PF13426">
    <property type="entry name" value="PAS_9"/>
    <property type="match status" value="2"/>
</dbReference>
<feature type="domain" description="Histidine kinase" evidence="6">
    <location>
        <begin position="651"/>
        <end position="867"/>
    </location>
</feature>
<dbReference type="GO" id="GO:0000155">
    <property type="term" value="F:phosphorelay sensor kinase activity"/>
    <property type="evidence" value="ECO:0007669"/>
    <property type="project" value="InterPro"/>
</dbReference>
<dbReference type="SUPFAM" id="SSF55785">
    <property type="entry name" value="PYP-like sensor domain (PAS domain)"/>
    <property type="match status" value="5"/>
</dbReference>
<dbReference type="CDD" id="cd00075">
    <property type="entry name" value="HATPase"/>
    <property type="match status" value="1"/>
</dbReference>
<dbReference type="Pfam" id="PF08447">
    <property type="entry name" value="PAS_3"/>
    <property type="match status" value="2"/>
</dbReference>
<keyword evidence="5 9" id="KW-0418">Kinase</keyword>
<protein>
    <recommendedName>
        <fullName evidence="2">histidine kinase</fullName>
        <ecNumber evidence="2">2.7.13.3</ecNumber>
    </recommendedName>
</protein>
<accession>H1Y0T6</accession>
<dbReference type="PROSITE" id="PS50109">
    <property type="entry name" value="HIS_KIN"/>
    <property type="match status" value="1"/>
</dbReference>
<dbReference type="InterPro" id="IPR035965">
    <property type="entry name" value="PAS-like_dom_sf"/>
</dbReference>
<dbReference type="PROSITE" id="PS50112">
    <property type="entry name" value="PAS"/>
    <property type="match status" value="3"/>
</dbReference>
<dbReference type="InterPro" id="IPR000014">
    <property type="entry name" value="PAS"/>
</dbReference>
<dbReference type="Proteomes" id="UP000002774">
    <property type="component" value="Chromosome"/>
</dbReference>
<dbReference type="Pfam" id="PF00512">
    <property type="entry name" value="HisKA"/>
    <property type="match status" value="1"/>
</dbReference>
<feature type="domain" description="PAC" evidence="8">
    <location>
        <begin position="213"/>
        <end position="265"/>
    </location>
</feature>
<dbReference type="InterPro" id="IPR013655">
    <property type="entry name" value="PAS_fold_3"/>
</dbReference>
<evidence type="ECO:0000256" key="3">
    <source>
        <dbReference type="ARBA" id="ARBA00022553"/>
    </source>
</evidence>
<dbReference type="SMART" id="SM00091">
    <property type="entry name" value="PAS"/>
    <property type="match status" value="5"/>
</dbReference>
<dbReference type="Gene3D" id="2.10.70.100">
    <property type="match status" value="1"/>
</dbReference>
<dbReference type="eggNOG" id="COG2202">
    <property type="taxonomic scope" value="Bacteria"/>
</dbReference>
<evidence type="ECO:0000313" key="9">
    <source>
        <dbReference type="EMBL" id="EHQ28826.1"/>
    </source>
</evidence>
<dbReference type="Gene3D" id="3.30.565.10">
    <property type="entry name" value="Histidine kinase-like ATPase, C-terminal domain"/>
    <property type="match status" value="1"/>
</dbReference>
<dbReference type="EMBL" id="CM001403">
    <property type="protein sequence ID" value="EHQ28826.1"/>
    <property type="molecule type" value="Genomic_DNA"/>
</dbReference>
<dbReference type="Gene3D" id="1.10.287.130">
    <property type="match status" value="1"/>
</dbReference>
<organism evidence="9 10">
    <name type="scientific">Mucilaginibacter paludis DSM 18603</name>
    <dbReference type="NCBI Taxonomy" id="714943"/>
    <lineage>
        <taxon>Bacteria</taxon>
        <taxon>Pseudomonadati</taxon>
        <taxon>Bacteroidota</taxon>
        <taxon>Sphingobacteriia</taxon>
        <taxon>Sphingobacteriales</taxon>
        <taxon>Sphingobacteriaceae</taxon>
        <taxon>Mucilaginibacter</taxon>
    </lineage>
</organism>
<feature type="domain" description="PAS" evidence="7">
    <location>
        <begin position="387"/>
        <end position="458"/>
    </location>
</feature>
<comment type="catalytic activity">
    <reaction evidence="1">
        <text>ATP + protein L-histidine = ADP + protein N-phospho-L-histidine.</text>
        <dbReference type="EC" id="2.7.13.3"/>
    </reaction>
</comment>
<dbReference type="Gene3D" id="3.30.450.20">
    <property type="entry name" value="PAS domain"/>
    <property type="match status" value="5"/>
</dbReference>
<dbReference type="PRINTS" id="PR00344">
    <property type="entry name" value="BCTRLSENSOR"/>
</dbReference>
<dbReference type="PROSITE" id="PS50113">
    <property type="entry name" value="PAC"/>
    <property type="match status" value="2"/>
</dbReference>
<dbReference type="InterPro" id="IPR003594">
    <property type="entry name" value="HATPase_dom"/>
</dbReference>
<dbReference type="OrthoDB" id="9813151at2"/>
<evidence type="ECO:0000259" key="7">
    <source>
        <dbReference type="PROSITE" id="PS50112"/>
    </source>
</evidence>
<feature type="domain" description="PAC" evidence="8">
    <location>
        <begin position="595"/>
        <end position="647"/>
    </location>
</feature>
<dbReference type="InterPro" id="IPR052162">
    <property type="entry name" value="Sensor_kinase/Photoreceptor"/>
</dbReference>
<evidence type="ECO:0000256" key="5">
    <source>
        <dbReference type="ARBA" id="ARBA00022777"/>
    </source>
</evidence>